<evidence type="ECO:0000313" key="1">
    <source>
        <dbReference type="EMBL" id="MBP0439548.1"/>
    </source>
</evidence>
<dbReference type="AlphaFoldDB" id="A0A8J7UJ23"/>
<dbReference type="RefSeq" id="WP_209335592.1">
    <property type="nucleotide sequence ID" value="NZ_JAGIYY010000004.1"/>
</dbReference>
<protein>
    <submittedName>
        <fullName evidence="1">Phage tail assembly protein</fullName>
    </submittedName>
</protein>
<reference evidence="1" key="1">
    <citation type="submission" date="2021-03" db="EMBL/GenBank/DDBJ databases">
        <title>Genome sequencing and assembly of Tianweitania sediminis.</title>
        <authorList>
            <person name="Chhetri G."/>
        </authorList>
    </citation>
    <scope>NUCLEOTIDE SEQUENCE</scope>
    <source>
        <strain evidence="1">Z8</strain>
    </source>
</reference>
<organism evidence="1 2">
    <name type="scientific">Tianweitania sediminis</name>
    <dbReference type="NCBI Taxonomy" id="1502156"/>
    <lineage>
        <taxon>Bacteria</taxon>
        <taxon>Pseudomonadati</taxon>
        <taxon>Pseudomonadota</taxon>
        <taxon>Alphaproteobacteria</taxon>
        <taxon>Hyphomicrobiales</taxon>
        <taxon>Phyllobacteriaceae</taxon>
        <taxon>Tianweitania</taxon>
    </lineage>
</organism>
<comment type="caution">
    <text evidence="1">The sequence shown here is derived from an EMBL/GenBank/DDBJ whole genome shotgun (WGS) entry which is preliminary data.</text>
</comment>
<dbReference type="InterPro" id="IPR019289">
    <property type="entry name" value="Phage_tail_E/E"/>
</dbReference>
<dbReference type="Pfam" id="PF10109">
    <property type="entry name" value="Phage_TAC_7"/>
    <property type="match status" value="1"/>
</dbReference>
<gene>
    <name evidence="1" type="ORF">J5Y06_12875</name>
</gene>
<accession>A0A8J7UJ23</accession>
<evidence type="ECO:0000313" key="2">
    <source>
        <dbReference type="Proteomes" id="UP000666240"/>
    </source>
</evidence>
<dbReference type="Proteomes" id="UP000666240">
    <property type="component" value="Unassembled WGS sequence"/>
</dbReference>
<proteinExistence type="predicted"/>
<dbReference type="EMBL" id="JAGIYY010000004">
    <property type="protein sequence ID" value="MBP0439548.1"/>
    <property type="molecule type" value="Genomic_DNA"/>
</dbReference>
<keyword evidence="2" id="KW-1185">Reference proteome</keyword>
<name>A0A8J7UJ23_9HYPH</name>
<sequence>MPKIHLSDSVEYGGKTYHHLQLRKPRLADYLLASRVESTDGRDLAVVATLASLADVPVEVIASLSMADTHRFLEAALPLVPARKT</sequence>